<name>A0ABR4MWL0_9FUNG</name>
<dbReference type="EC" id="3.6.5.5" evidence="1"/>
<proteinExistence type="inferred from homology"/>
<evidence type="ECO:0000256" key="5">
    <source>
        <dbReference type="ARBA" id="ARBA00048040"/>
    </source>
</evidence>
<dbReference type="InterPro" id="IPR000375">
    <property type="entry name" value="Dynamin_stalk"/>
</dbReference>
<evidence type="ECO:0000256" key="3">
    <source>
        <dbReference type="ARBA" id="ARBA00022801"/>
    </source>
</evidence>
<dbReference type="SMART" id="SM00053">
    <property type="entry name" value="DYNc"/>
    <property type="match status" value="1"/>
</dbReference>
<dbReference type="PROSITE" id="PS51718">
    <property type="entry name" value="G_DYNAMIN_2"/>
    <property type="match status" value="1"/>
</dbReference>
<comment type="caution">
    <text evidence="9">The sequence shown here is derived from an EMBL/GenBank/DDBJ whole genome shotgun (WGS) entry which is preliminary data.</text>
</comment>
<reference evidence="9 10" key="1">
    <citation type="submission" date="2023-09" db="EMBL/GenBank/DDBJ databases">
        <title>Pangenome analysis of Batrachochytrium dendrobatidis and related Chytrids.</title>
        <authorList>
            <person name="Yacoub M.N."/>
            <person name="Stajich J.E."/>
            <person name="James T.Y."/>
        </authorList>
    </citation>
    <scope>NUCLEOTIDE SEQUENCE [LARGE SCALE GENOMIC DNA]</scope>
    <source>
        <strain evidence="9 10">JEL0888</strain>
    </source>
</reference>
<dbReference type="InterPro" id="IPR022812">
    <property type="entry name" value="Dynamin"/>
</dbReference>
<dbReference type="Pfam" id="PF24550">
    <property type="entry name" value="LIS_MGM1"/>
    <property type="match status" value="1"/>
</dbReference>
<evidence type="ECO:0000256" key="2">
    <source>
        <dbReference type="ARBA" id="ARBA00022741"/>
    </source>
</evidence>
<dbReference type="EMBL" id="JADGIZ020000095">
    <property type="protein sequence ID" value="KAL2911631.1"/>
    <property type="molecule type" value="Genomic_DNA"/>
</dbReference>
<dbReference type="InterPro" id="IPR019762">
    <property type="entry name" value="Dynamin_GTPase_CS"/>
</dbReference>
<organism evidence="9 10">
    <name type="scientific">Polyrhizophydium stewartii</name>
    <dbReference type="NCBI Taxonomy" id="2732419"/>
    <lineage>
        <taxon>Eukaryota</taxon>
        <taxon>Fungi</taxon>
        <taxon>Fungi incertae sedis</taxon>
        <taxon>Chytridiomycota</taxon>
        <taxon>Chytridiomycota incertae sedis</taxon>
        <taxon>Chytridiomycetes</taxon>
        <taxon>Rhizophydiales</taxon>
        <taxon>Rhizophydiales incertae sedis</taxon>
        <taxon>Polyrhizophydium</taxon>
    </lineage>
</organism>
<dbReference type="Proteomes" id="UP001527925">
    <property type="component" value="Unassembled WGS sequence"/>
</dbReference>
<dbReference type="InterPro" id="IPR030381">
    <property type="entry name" value="G_DYNAMIN_dom"/>
</dbReference>
<dbReference type="Pfam" id="PF01031">
    <property type="entry name" value="Dynamin_M"/>
    <property type="match status" value="1"/>
</dbReference>
<dbReference type="PRINTS" id="PR00195">
    <property type="entry name" value="DYNAMIN"/>
</dbReference>
<dbReference type="InterPro" id="IPR045063">
    <property type="entry name" value="Dynamin_N"/>
</dbReference>
<evidence type="ECO:0000259" key="7">
    <source>
        <dbReference type="PROSITE" id="PS51388"/>
    </source>
</evidence>
<dbReference type="SUPFAM" id="SSF52540">
    <property type="entry name" value="P-loop containing nucleoside triphosphate hydrolases"/>
    <property type="match status" value="1"/>
</dbReference>
<dbReference type="PROSITE" id="PS00410">
    <property type="entry name" value="G_DYNAMIN_1"/>
    <property type="match status" value="1"/>
</dbReference>
<dbReference type="Pfam" id="PF00350">
    <property type="entry name" value="Dynamin_N"/>
    <property type="match status" value="1"/>
</dbReference>
<dbReference type="PANTHER" id="PTHR11566:SF212">
    <property type="entry name" value="DYNAMIN"/>
    <property type="match status" value="1"/>
</dbReference>
<comment type="catalytic activity">
    <reaction evidence="5">
        <text>GTP + H2O = GDP + phosphate + H(+)</text>
        <dbReference type="Rhea" id="RHEA:19669"/>
        <dbReference type="ChEBI" id="CHEBI:15377"/>
        <dbReference type="ChEBI" id="CHEBI:15378"/>
        <dbReference type="ChEBI" id="CHEBI:37565"/>
        <dbReference type="ChEBI" id="CHEBI:43474"/>
        <dbReference type="ChEBI" id="CHEBI:58189"/>
        <dbReference type="EC" id="3.6.5.5"/>
    </reaction>
</comment>
<dbReference type="Gene3D" id="3.40.50.300">
    <property type="entry name" value="P-loop containing nucleotide triphosphate hydrolases"/>
    <property type="match status" value="1"/>
</dbReference>
<evidence type="ECO:0000256" key="6">
    <source>
        <dbReference type="RuleBase" id="RU003932"/>
    </source>
</evidence>
<dbReference type="CDD" id="cd08771">
    <property type="entry name" value="DLP_1"/>
    <property type="match status" value="1"/>
</dbReference>
<accession>A0ABR4MWL0</accession>
<protein>
    <recommendedName>
        <fullName evidence="1">dynamin GTPase</fullName>
        <ecNumber evidence="1">3.6.5.5</ecNumber>
    </recommendedName>
</protein>
<evidence type="ECO:0000313" key="10">
    <source>
        <dbReference type="Proteomes" id="UP001527925"/>
    </source>
</evidence>
<keyword evidence="4 6" id="KW-0342">GTP-binding</keyword>
<keyword evidence="10" id="KW-1185">Reference proteome</keyword>
<evidence type="ECO:0000313" key="9">
    <source>
        <dbReference type="EMBL" id="KAL2911631.1"/>
    </source>
</evidence>
<gene>
    <name evidence="9" type="primary">msp1</name>
    <name evidence="9" type="ORF">HK105_208895</name>
</gene>
<comment type="similarity">
    <text evidence="6">Belongs to the TRAFAC class dynamin-like GTPase superfamily. Dynamin/Fzo/YdjA family.</text>
</comment>
<dbReference type="InterPro" id="IPR020850">
    <property type="entry name" value="GED_dom"/>
</dbReference>
<evidence type="ECO:0000256" key="4">
    <source>
        <dbReference type="ARBA" id="ARBA00023134"/>
    </source>
</evidence>
<feature type="domain" description="Dynamin-type G" evidence="8">
    <location>
        <begin position="24"/>
        <end position="285"/>
    </location>
</feature>
<dbReference type="PANTHER" id="PTHR11566">
    <property type="entry name" value="DYNAMIN"/>
    <property type="match status" value="1"/>
</dbReference>
<dbReference type="InterPro" id="IPR027417">
    <property type="entry name" value="P-loop_NTPase"/>
</dbReference>
<dbReference type="PROSITE" id="PS51388">
    <property type="entry name" value="GED"/>
    <property type="match status" value="1"/>
</dbReference>
<dbReference type="InterPro" id="IPR001401">
    <property type="entry name" value="Dynamin_GTPase"/>
</dbReference>
<dbReference type="InterPro" id="IPR056495">
    <property type="entry name" value="LIS_MGM1"/>
</dbReference>
<evidence type="ECO:0000256" key="1">
    <source>
        <dbReference type="ARBA" id="ARBA00011980"/>
    </source>
</evidence>
<keyword evidence="2 6" id="KW-0547">Nucleotide-binding</keyword>
<feature type="domain" description="GED" evidence="7">
    <location>
        <begin position="615"/>
        <end position="708"/>
    </location>
</feature>
<sequence length="708" mass="78184">MLGLTRKLIEIRQLLKSVDSGPGALTLPSIVVVGSQSSGKSSVLEAIVGQEFLPKGANMVTRRPIELTLIHSPEVREDYCEFPQLGLGKVRDFAQVRRTLTDLNLAVSDAECVSDVPIEMRVYSPNVPDLTLVDLPGYIQVVTRDQPPILKEKIAALCQKYIQEPNIILAVCAADVDLANSEALRASRKVDPLGLRTIGVVTKMDLVDADVGAGILENKSYPLALGYIGVVNSAKMARGFSQSLIRSEDAFFRSHPEYANSMVGASTLRRRLMNVLEEHMGRNLHAIVDNVQSELDNARYEFKVHYNDRSISAESYVAESMDVLKQRFKQFTQEFGKPQVREHIRAMLEAKLLKVCSDVYWRDEFLPMLPREAADSPYWQNKLDVAAGALTKSGVGKATVQLVVDLLTSKMEDITTAQNWAFHEDARQQVLQSSAEILRSKFHTTVDQVENTIKPYKFEVDCTELEWREGQKRAAALLEAKITDAQTDLQAIKTTIGRRRLRNAIKHLNKADKDAAALVPAASPAAAAASGTAAAAPAAAAAAAPAASASSSFSLSSIFSSASSSAAQLDEDDLTPSPASSRLLERARQALDLQSGIAVMQQRLAAVKSRQCSVAENKVACPEVYLSVVSEKLSYTAVMFIYIELLNEFFFHLPREMDSKLYYGLSRDQIRQFARQNPAIMKHLDIQERKATLELVMEKLKDISRNRK</sequence>
<keyword evidence="3" id="KW-0378">Hydrolase</keyword>
<evidence type="ECO:0000259" key="8">
    <source>
        <dbReference type="PROSITE" id="PS51718"/>
    </source>
</evidence>